<dbReference type="InterPro" id="IPR039426">
    <property type="entry name" value="TonB-dep_rcpt-like"/>
</dbReference>
<dbReference type="GO" id="GO:0009279">
    <property type="term" value="C:cell outer membrane"/>
    <property type="evidence" value="ECO:0007669"/>
    <property type="project" value="UniProtKB-SubCell"/>
</dbReference>
<dbReference type="EMBL" id="JAAGWD010000004">
    <property type="protein sequence ID" value="NEM98241.1"/>
    <property type="molecule type" value="Genomic_DNA"/>
</dbReference>
<dbReference type="Gene3D" id="2.40.170.20">
    <property type="entry name" value="TonB-dependent receptor, beta-barrel domain"/>
    <property type="match status" value="1"/>
</dbReference>
<evidence type="ECO:0000256" key="6">
    <source>
        <dbReference type="ARBA" id="ARBA00023136"/>
    </source>
</evidence>
<dbReference type="GO" id="GO:0015344">
    <property type="term" value="F:siderophore uptake transmembrane transporter activity"/>
    <property type="evidence" value="ECO:0007669"/>
    <property type="project" value="TreeGrafter"/>
</dbReference>
<evidence type="ECO:0000256" key="4">
    <source>
        <dbReference type="ARBA" id="ARBA00022692"/>
    </source>
</evidence>
<evidence type="ECO:0000256" key="1">
    <source>
        <dbReference type="ARBA" id="ARBA00004571"/>
    </source>
</evidence>
<comment type="subcellular location">
    <subcellularLocation>
        <location evidence="1 8">Cell outer membrane</location>
        <topology evidence="1 8">Multi-pass membrane protein</topology>
    </subcellularLocation>
</comment>
<accession>A0A6B3LXP2</accession>
<comment type="caution">
    <text evidence="10">The sequence shown here is derived from an EMBL/GenBank/DDBJ whole genome shotgun (WGS) entry which is preliminary data.</text>
</comment>
<keyword evidence="7 8" id="KW-0998">Cell outer membrane</keyword>
<dbReference type="InterPro" id="IPR036942">
    <property type="entry name" value="Beta-barrel_TonB_sf"/>
</dbReference>
<feature type="domain" description="TonB-dependent receptor plug" evidence="9">
    <location>
        <begin position="156"/>
        <end position="234"/>
    </location>
</feature>
<protein>
    <submittedName>
        <fullName evidence="10">TonB-dependent receptor plug domain-containing protein</fullName>
    </submittedName>
</protein>
<evidence type="ECO:0000259" key="9">
    <source>
        <dbReference type="Pfam" id="PF07715"/>
    </source>
</evidence>
<dbReference type="InterPro" id="IPR037066">
    <property type="entry name" value="Plug_dom_sf"/>
</dbReference>
<dbReference type="SUPFAM" id="SSF49464">
    <property type="entry name" value="Carboxypeptidase regulatory domain-like"/>
    <property type="match status" value="1"/>
</dbReference>
<dbReference type="InterPro" id="IPR008969">
    <property type="entry name" value="CarboxyPept-like_regulatory"/>
</dbReference>
<dbReference type="Pfam" id="PF13715">
    <property type="entry name" value="CarbopepD_reg_2"/>
    <property type="match status" value="1"/>
</dbReference>
<gene>
    <name evidence="10" type="ORF">GXP69_11090</name>
</gene>
<name>A0A6B3LXP2_9BACT</name>
<keyword evidence="5" id="KW-0732">Signal</keyword>
<keyword evidence="10" id="KW-0675">Receptor</keyword>
<keyword evidence="4 8" id="KW-0812">Transmembrane</keyword>
<dbReference type="Proteomes" id="UP000474777">
    <property type="component" value="Unassembled WGS sequence"/>
</dbReference>
<proteinExistence type="inferred from homology"/>
<sequence>MKEHVHPIAVVGFLCLFFLLTTIKGVCAGRAWQSNYIKISGVVRDAANGEAIPGVTVYAATGKTGVTTNERGAYSLNVPAGRGTLLVSFVGYGKDSINYNSTRDIVLNIPLRRATVQLSEVNVVGARERHDNVRSVMSGISSIDINTIKTSPALLGEADVIKSIKLLPGISSVGEAATGFNVRGGSIDQNLVLLDDVPIFNTSHLFGFFSVFNPDALESITLYRGGVPAQYGGRIASVLDVKQREGNRTNYLLSGGIALISGRLTVEGPITKEKSSFIVAGRSSYSDWLLKRVPDVNIKNSRASFYDISAKAGYTFNEKSKLTLFGYRSYDRFGFSGDTLYNWSTNAATIKYTRIFNTDFYADLTGVLTNYSFKVLTEEPATASEYSNGIKLANLKADFYLTKNRHQVTFGASAVNYRFAQGELQPASGQSEVQPVVLPEEHALESALYWNDEVKLSDKITVMYGLRYSVYAVYGPASVYLYQAGEPRQEGTITDTLNYSSGEVIKSYHGLEPRLSVNIGLGKNSAVKIGYNRNRQYLHLISNTTSISPTDIWKTSNTYLKPQIGDQVSVGYFRNSGDNRFEGALELYYKRIENIHDYKNGAILYLNKMIETDLLPGKGRAYGLETSISKTAGRLTGWVNYTYSRTEIAVNGATAEETINQGNYYPASYDKPHTLNLVSSYELNKRLVASLNFTYSTGRPITAPVAHYVIDGYIVPDFGERNAYRIPDYHRLDLSLAVLPNRSRNKRWEGTWNIAVYNVYGRKNPYSVFFKQVFGSPPRAYQLAVVGVPLPSISYDFKFR</sequence>
<keyword evidence="2 8" id="KW-0813">Transport</keyword>
<dbReference type="PANTHER" id="PTHR30069">
    <property type="entry name" value="TONB-DEPENDENT OUTER MEMBRANE RECEPTOR"/>
    <property type="match status" value="1"/>
</dbReference>
<evidence type="ECO:0000256" key="8">
    <source>
        <dbReference type="PROSITE-ProRule" id="PRU01360"/>
    </source>
</evidence>
<keyword evidence="11" id="KW-1185">Reference proteome</keyword>
<evidence type="ECO:0000256" key="2">
    <source>
        <dbReference type="ARBA" id="ARBA00022448"/>
    </source>
</evidence>
<dbReference type="Pfam" id="PF07715">
    <property type="entry name" value="Plug"/>
    <property type="match status" value="1"/>
</dbReference>
<evidence type="ECO:0000256" key="7">
    <source>
        <dbReference type="ARBA" id="ARBA00023237"/>
    </source>
</evidence>
<evidence type="ECO:0000313" key="10">
    <source>
        <dbReference type="EMBL" id="NEM98241.1"/>
    </source>
</evidence>
<organism evidence="10 11">
    <name type="scientific">Pontibacter burrus</name>
    <dbReference type="NCBI Taxonomy" id="2704466"/>
    <lineage>
        <taxon>Bacteria</taxon>
        <taxon>Pseudomonadati</taxon>
        <taxon>Bacteroidota</taxon>
        <taxon>Cytophagia</taxon>
        <taxon>Cytophagales</taxon>
        <taxon>Hymenobacteraceae</taxon>
        <taxon>Pontibacter</taxon>
    </lineage>
</organism>
<keyword evidence="6 8" id="KW-0472">Membrane</keyword>
<dbReference type="PROSITE" id="PS52016">
    <property type="entry name" value="TONB_DEPENDENT_REC_3"/>
    <property type="match status" value="1"/>
</dbReference>
<dbReference type="RefSeq" id="WP_163915126.1">
    <property type="nucleotide sequence ID" value="NZ_JAAGWD010000004.1"/>
</dbReference>
<reference evidence="10 11" key="1">
    <citation type="submission" date="2020-02" db="EMBL/GenBank/DDBJ databases">
        <authorList>
            <person name="Kim M.K."/>
        </authorList>
    </citation>
    <scope>NUCLEOTIDE SEQUENCE [LARGE SCALE GENOMIC DNA]</scope>
    <source>
        <strain evidence="10 11">BT327</strain>
    </source>
</reference>
<dbReference type="PANTHER" id="PTHR30069:SF29">
    <property type="entry name" value="HEMOGLOBIN AND HEMOGLOBIN-HAPTOGLOBIN-BINDING PROTEIN 1-RELATED"/>
    <property type="match status" value="1"/>
</dbReference>
<dbReference type="InterPro" id="IPR012910">
    <property type="entry name" value="Plug_dom"/>
</dbReference>
<evidence type="ECO:0000256" key="3">
    <source>
        <dbReference type="ARBA" id="ARBA00022452"/>
    </source>
</evidence>
<keyword evidence="3 8" id="KW-1134">Transmembrane beta strand</keyword>
<dbReference type="GO" id="GO:0044718">
    <property type="term" value="P:siderophore transmembrane transport"/>
    <property type="evidence" value="ECO:0007669"/>
    <property type="project" value="TreeGrafter"/>
</dbReference>
<dbReference type="SUPFAM" id="SSF56935">
    <property type="entry name" value="Porins"/>
    <property type="match status" value="1"/>
</dbReference>
<dbReference type="AlphaFoldDB" id="A0A6B3LXP2"/>
<evidence type="ECO:0000313" key="11">
    <source>
        <dbReference type="Proteomes" id="UP000474777"/>
    </source>
</evidence>
<comment type="similarity">
    <text evidence="8">Belongs to the TonB-dependent receptor family.</text>
</comment>
<dbReference type="Gene3D" id="2.170.130.10">
    <property type="entry name" value="TonB-dependent receptor, plug domain"/>
    <property type="match status" value="1"/>
</dbReference>
<evidence type="ECO:0000256" key="5">
    <source>
        <dbReference type="ARBA" id="ARBA00022729"/>
    </source>
</evidence>
<dbReference type="Gene3D" id="2.60.40.1120">
    <property type="entry name" value="Carboxypeptidase-like, regulatory domain"/>
    <property type="match status" value="1"/>
</dbReference>